<keyword evidence="1" id="KW-0472">Membrane</keyword>
<evidence type="ECO:0000256" key="1">
    <source>
        <dbReference type="SAM" id="Phobius"/>
    </source>
</evidence>
<organism evidence="2 3">
    <name type="scientific">Polyangium sorediatum</name>
    <dbReference type="NCBI Taxonomy" id="889274"/>
    <lineage>
        <taxon>Bacteria</taxon>
        <taxon>Pseudomonadati</taxon>
        <taxon>Myxococcota</taxon>
        <taxon>Polyangia</taxon>
        <taxon>Polyangiales</taxon>
        <taxon>Polyangiaceae</taxon>
        <taxon>Polyangium</taxon>
    </lineage>
</organism>
<keyword evidence="1" id="KW-1133">Transmembrane helix</keyword>
<proteinExistence type="predicted"/>
<sequence>MADTTTAESTKAIEATFEAGRSSYRDAVAHARGLDGVGFLFKALGVVLGIGGVIGGIIVYRAPGFGSELGLVVGLLGVTAGGGLYGFGFLLAAIGQVLLALIDTAVGSKIVAAKSLEGVGKGS</sequence>
<protein>
    <recommendedName>
        <fullName evidence="4">Phage holin family protein</fullName>
    </recommendedName>
</protein>
<accession>A0ABT6PAJ8</accession>
<evidence type="ECO:0008006" key="4">
    <source>
        <dbReference type="Google" id="ProtNLM"/>
    </source>
</evidence>
<name>A0ABT6PAJ8_9BACT</name>
<evidence type="ECO:0000313" key="2">
    <source>
        <dbReference type="EMBL" id="MDI1437651.1"/>
    </source>
</evidence>
<feature type="transmembrane region" description="Helical" evidence="1">
    <location>
        <begin position="39"/>
        <end position="62"/>
    </location>
</feature>
<dbReference type="RefSeq" id="WP_136973386.1">
    <property type="nucleotide sequence ID" value="NZ_JARZHI010000150.1"/>
</dbReference>
<gene>
    <name evidence="2" type="ORF">QHF89_49545</name>
</gene>
<keyword evidence="3" id="KW-1185">Reference proteome</keyword>
<keyword evidence="1" id="KW-0812">Transmembrane</keyword>
<reference evidence="2 3" key="1">
    <citation type="submission" date="2023-04" db="EMBL/GenBank/DDBJ databases">
        <title>The genome sequence of Polyangium sorediatum DSM14670.</title>
        <authorList>
            <person name="Zhang X."/>
        </authorList>
    </citation>
    <scope>NUCLEOTIDE SEQUENCE [LARGE SCALE GENOMIC DNA]</scope>
    <source>
        <strain evidence="2 3">DSM 14670</strain>
    </source>
</reference>
<evidence type="ECO:0000313" key="3">
    <source>
        <dbReference type="Proteomes" id="UP001160301"/>
    </source>
</evidence>
<dbReference type="EMBL" id="JARZHI010000150">
    <property type="protein sequence ID" value="MDI1437651.1"/>
    <property type="molecule type" value="Genomic_DNA"/>
</dbReference>
<comment type="caution">
    <text evidence="2">The sequence shown here is derived from an EMBL/GenBank/DDBJ whole genome shotgun (WGS) entry which is preliminary data.</text>
</comment>
<dbReference type="Proteomes" id="UP001160301">
    <property type="component" value="Unassembled WGS sequence"/>
</dbReference>